<dbReference type="InterPro" id="IPR003960">
    <property type="entry name" value="ATPase_AAA_CS"/>
</dbReference>
<dbReference type="VEuPathDB" id="AmoebaDB:EHI7A_002060"/>
<dbReference type="Pfam" id="PF00004">
    <property type="entry name" value="AAA"/>
    <property type="match status" value="1"/>
</dbReference>
<dbReference type="InterPro" id="IPR003593">
    <property type="entry name" value="AAA+_ATPase"/>
</dbReference>
<evidence type="ECO:0000313" key="10">
    <source>
        <dbReference type="EMBL" id="GAT96483.1"/>
    </source>
</evidence>
<evidence type="ECO:0000256" key="2">
    <source>
        <dbReference type="ARBA" id="ARBA00022741"/>
    </source>
</evidence>
<feature type="coiled-coil region" evidence="7">
    <location>
        <begin position="809"/>
        <end position="836"/>
    </location>
</feature>
<dbReference type="Gene3D" id="1.10.8.60">
    <property type="match status" value="1"/>
</dbReference>
<evidence type="ECO:0000256" key="4">
    <source>
        <dbReference type="ARBA" id="ARBA00022840"/>
    </source>
</evidence>
<keyword evidence="5 7" id="KW-0175">Coiled coil</keyword>
<dbReference type="InterPro" id="IPR003959">
    <property type="entry name" value="ATPase_AAA_core"/>
</dbReference>
<dbReference type="PANTHER" id="PTHR45644:SF3">
    <property type="entry name" value="FI08533P-RELATED"/>
    <property type="match status" value="1"/>
</dbReference>
<dbReference type="InterPro" id="IPR041569">
    <property type="entry name" value="AAA_lid_3"/>
</dbReference>
<dbReference type="VEuPathDB" id="AmoebaDB:EHI8A_005980"/>
<comment type="subcellular location">
    <subcellularLocation>
        <location evidence="1">Mitochondrion outer membrane</location>
        <topology evidence="1">Single-pass membrane protein</topology>
    </subcellularLocation>
</comment>
<dbReference type="Pfam" id="PF17862">
    <property type="entry name" value="AAA_lid_3"/>
    <property type="match status" value="1"/>
</dbReference>
<gene>
    <name evidence="10" type="ORF">CL6EHI_141040</name>
</gene>
<dbReference type="GO" id="GO:0016887">
    <property type="term" value="F:ATP hydrolysis activity"/>
    <property type="evidence" value="ECO:0007669"/>
    <property type="project" value="InterPro"/>
</dbReference>
<feature type="domain" description="AAA+ ATPase" evidence="9">
    <location>
        <begin position="624"/>
        <end position="761"/>
    </location>
</feature>
<keyword evidence="3" id="KW-1000">Mitochondrion outer membrane</keyword>
<evidence type="ECO:0000313" key="11">
    <source>
        <dbReference type="Proteomes" id="UP000078387"/>
    </source>
</evidence>
<evidence type="ECO:0000256" key="7">
    <source>
        <dbReference type="SAM" id="Coils"/>
    </source>
</evidence>
<dbReference type="FunFam" id="3.40.50.300:FF:001025">
    <property type="entry name" value="ATPase family, AAA domain-containing 2B"/>
    <property type="match status" value="1"/>
</dbReference>
<dbReference type="VEuPathDB" id="AmoebaDB:KM1_008490"/>
<dbReference type="PANTHER" id="PTHR45644">
    <property type="entry name" value="AAA ATPASE, PUTATIVE (AFU_ORTHOLOGUE AFUA_2G12920)-RELATED-RELATED"/>
    <property type="match status" value="1"/>
</dbReference>
<dbReference type="InterPro" id="IPR051701">
    <property type="entry name" value="Mito_OM_Translocase_MSP1"/>
</dbReference>
<dbReference type="SUPFAM" id="SSF52540">
    <property type="entry name" value="P-loop containing nucleoside triphosphate hydrolases"/>
    <property type="match status" value="1"/>
</dbReference>
<dbReference type="PROSITE" id="PS00674">
    <property type="entry name" value="AAA"/>
    <property type="match status" value="1"/>
</dbReference>
<dbReference type="VEuPathDB" id="AmoebaDB:EHI_141040"/>
<evidence type="ECO:0000256" key="6">
    <source>
        <dbReference type="ARBA" id="ARBA00023128"/>
    </source>
</evidence>
<keyword evidence="2" id="KW-0547">Nucleotide-binding</keyword>
<dbReference type="Proteomes" id="UP000078387">
    <property type="component" value="Unassembled WGS sequence"/>
</dbReference>
<protein>
    <submittedName>
        <fullName evidence="10">ATPase AAA family protein</fullName>
    </submittedName>
</protein>
<accession>A0A5K1U9T0</accession>
<evidence type="ECO:0000256" key="5">
    <source>
        <dbReference type="ARBA" id="ARBA00023054"/>
    </source>
</evidence>
<reference evidence="10 11" key="1">
    <citation type="submission" date="2016-05" db="EMBL/GenBank/DDBJ databases">
        <title>First whole genome sequencing of Entamoeba histolytica HM1:IMSS-clone-6.</title>
        <authorList>
            <person name="Mukherjee Avik.K."/>
            <person name="Izumyama S."/>
            <person name="Nakada-Tsukui K."/>
            <person name="Nozaki T."/>
        </authorList>
    </citation>
    <scope>NUCLEOTIDE SEQUENCE [LARGE SCALE GENOMIC DNA]</scope>
    <source>
        <strain evidence="10 11">HM1:IMSS clone 6</strain>
    </source>
</reference>
<sequence length="912" mass="104146">MNRYNIEGKHPLIEDQRSNKRRGKEENKKWGELVPLNDNCKYPTVELNSKVYSFSKNSGLTVGVECNFLYDEDRKKGYLEVISQLGCVYVNQKPIRKGRDREKVILEDGNEIGFYFSETYLFKFHYCDGTTTLHPMREDVLAEQPRQTNKRFQTKTIRPIQTPSIAELSERLIYKPNQTQTDQTEQIWQFIPENIQQQLRSEFEFCLSSTPEEAIYSRIPSLSRTLLLTTPNGTELFVSRLLKRIANEVNVPLLEIDCTLLGAVDGVEQECIKNFQYGDRVKYIGKGKYSDEEQLGKIGTVLFVANGKVAVNFENTPNGHSGAFVEIDMLGGVDEEVPNQDRRLIGRLPEILKIYPQLIVVLQKVDVIMQLKHDVSTEIRTFINDFKKRNEGILVGCNANAPPPKSSHSKQIAQVDQGICMFSEKEIKMVDAYGIKGQQHGRSIFKTLQKMFGNSITIQTPTGEEARSWWIMMQEDAKQMSASISKRSIKNELLKHGLEMEKIDDSELQLDLKEEDVEKIVGWAFAHEIEKRPDKNIRTISKESIMHAIAMQMQLNPVKDVVDTLEAENEFEKKLMNDVIRAGDVDVSFSDIGALEKVKETLYESITLPLLRPELFKKGSLTKRSKGILFFGPPGTGKTMLAKAVAKESKANFINASLSSLESKWFGEAEKFVKALFSLAAKLSPCVIFIDEVDALLGKRTSQNENETLRKMKNEFMTLWDGLKSQNLEQIIVLGATNRPFDLDDAILRRFSRRILVDLPTKEDRENILKIILKGEKIDCDISKIAEKTPGYSGCDLFNLCCAAAMRPIRDYIAKENKEKERIEQLKKEQKEMESKGINPSPFVKVEEFVNPTIEVAKEQIRAMNDNDFFEVLSTMNPSTNKDSPFLTEIRNWNEQFGENKQGNNEIVSYFI</sequence>
<keyword evidence="4" id="KW-0067">ATP-binding</keyword>
<evidence type="ECO:0000256" key="1">
    <source>
        <dbReference type="ARBA" id="ARBA00004572"/>
    </source>
</evidence>
<dbReference type="SMART" id="SM00382">
    <property type="entry name" value="AAA"/>
    <property type="match status" value="1"/>
</dbReference>
<dbReference type="GO" id="GO:0005741">
    <property type="term" value="C:mitochondrial outer membrane"/>
    <property type="evidence" value="ECO:0007669"/>
    <property type="project" value="UniProtKB-SubCell"/>
</dbReference>
<organism evidence="10 11">
    <name type="scientific">Entamoeba histolytica</name>
    <dbReference type="NCBI Taxonomy" id="5759"/>
    <lineage>
        <taxon>Eukaryota</taxon>
        <taxon>Amoebozoa</taxon>
        <taxon>Evosea</taxon>
        <taxon>Archamoebae</taxon>
        <taxon>Mastigamoebida</taxon>
        <taxon>Entamoebidae</taxon>
        <taxon>Entamoeba</taxon>
    </lineage>
</organism>
<dbReference type="GO" id="GO:0005524">
    <property type="term" value="F:ATP binding"/>
    <property type="evidence" value="ECO:0007669"/>
    <property type="project" value="UniProtKB-KW"/>
</dbReference>
<feature type="region of interest" description="Disordered" evidence="8">
    <location>
        <begin position="1"/>
        <end position="27"/>
    </location>
</feature>
<name>A0A5K1U9T0_ENTHI</name>
<dbReference type="GO" id="GO:0140570">
    <property type="term" value="P:extraction of mislocalized protein from mitochondrial outer membrane"/>
    <property type="evidence" value="ECO:0007669"/>
    <property type="project" value="TreeGrafter"/>
</dbReference>
<dbReference type="InterPro" id="IPR027417">
    <property type="entry name" value="P-loop_NTPase"/>
</dbReference>
<dbReference type="OMA" id="CAKMELP"/>
<dbReference type="VEuPathDB" id="AmoebaDB:EHI5A_009000"/>
<dbReference type="AlphaFoldDB" id="A0A5K1U9T0"/>
<keyword evidence="3" id="KW-0472">Membrane</keyword>
<keyword evidence="6" id="KW-0496">Mitochondrion</keyword>
<dbReference type="Gene3D" id="3.40.50.300">
    <property type="entry name" value="P-loop containing nucleotide triphosphate hydrolases"/>
    <property type="match status" value="1"/>
</dbReference>
<comment type="caution">
    <text evidence="10">The sequence shown here is derived from an EMBL/GenBank/DDBJ whole genome shotgun (WGS) entry which is preliminary data.</text>
</comment>
<proteinExistence type="predicted"/>
<evidence type="ECO:0000256" key="3">
    <source>
        <dbReference type="ARBA" id="ARBA00022787"/>
    </source>
</evidence>
<evidence type="ECO:0000256" key="8">
    <source>
        <dbReference type="SAM" id="MobiDB-lite"/>
    </source>
</evidence>
<evidence type="ECO:0000259" key="9">
    <source>
        <dbReference type="SMART" id="SM00382"/>
    </source>
</evidence>
<dbReference type="EMBL" id="BDEQ01000001">
    <property type="protein sequence ID" value="GAT96483.1"/>
    <property type="molecule type" value="Genomic_DNA"/>
</dbReference>